<dbReference type="Proteomes" id="UP001162156">
    <property type="component" value="Unassembled WGS sequence"/>
</dbReference>
<reference evidence="2" key="1">
    <citation type="journal article" date="2023" name="Insect Mol. Biol.">
        <title>Genome sequencing provides insights into the evolution of gene families encoding plant cell wall-degrading enzymes in longhorned beetles.</title>
        <authorList>
            <person name="Shin N.R."/>
            <person name="Okamura Y."/>
            <person name="Kirsch R."/>
            <person name="Pauchet Y."/>
        </authorList>
    </citation>
    <scope>NUCLEOTIDE SEQUENCE</scope>
    <source>
        <strain evidence="2">RBIC_L_NR</strain>
    </source>
</reference>
<organism evidence="2 3">
    <name type="scientific">Rhamnusium bicolor</name>
    <dbReference type="NCBI Taxonomy" id="1586634"/>
    <lineage>
        <taxon>Eukaryota</taxon>
        <taxon>Metazoa</taxon>
        <taxon>Ecdysozoa</taxon>
        <taxon>Arthropoda</taxon>
        <taxon>Hexapoda</taxon>
        <taxon>Insecta</taxon>
        <taxon>Pterygota</taxon>
        <taxon>Neoptera</taxon>
        <taxon>Endopterygota</taxon>
        <taxon>Coleoptera</taxon>
        <taxon>Polyphaga</taxon>
        <taxon>Cucujiformia</taxon>
        <taxon>Chrysomeloidea</taxon>
        <taxon>Cerambycidae</taxon>
        <taxon>Lepturinae</taxon>
        <taxon>Rhagiini</taxon>
        <taxon>Rhamnusium</taxon>
    </lineage>
</organism>
<evidence type="ECO:0000313" key="2">
    <source>
        <dbReference type="EMBL" id="KAJ8927474.1"/>
    </source>
</evidence>
<accession>A0AAV8WL57</accession>
<gene>
    <name evidence="2" type="ORF">NQ314_020071</name>
</gene>
<name>A0AAV8WL57_9CUCU</name>
<dbReference type="AlphaFoldDB" id="A0AAV8WL57"/>
<evidence type="ECO:0000313" key="3">
    <source>
        <dbReference type="Proteomes" id="UP001162156"/>
    </source>
</evidence>
<keyword evidence="3" id="KW-1185">Reference proteome</keyword>
<comment type="caution">
    <text evidence="2">The sequence shown here is derived from an EMBL/GenBank/DDBJ whole genome shotgun (WGS) entry which is preliminary data.</text>
</comment>
<protein>
    <submittedName>
        <fullName evidence="2">Uncharacterized protein</fullName>
    </submittedName>
</protein>
<feature type="region of interest" description="Disordered" evidence="1">
    <location>
        <begin position="1"/>
        <end position="57"/>
    </location>
</feature>
<sequence length="82" mass="8292">MFIDSERPISPPAGNVTPSQTQLPNAGIPITSLPSPLAGSDSPIPGTSQPNSNILNNTSAGVVAGVGQNSVYRPTGAQGNYF</sequence>
<evidence type="ECO:0000256" key="1">
    <source>
        <dbReference type="SAM" id="MobiDB-lite"/>
    </source>
</evidence>
<dbReference type="EMBL" id="JANEYF010005652">
    <property type="protein sequence ID" value="KAJ8927474.1"/>
    <property type="molecule type" value="Genomic_DNA"/>
</dbReference>
<feature type="compositionally biased region" description="Polar residues" evidence="1">
    <location>
        <begin position="45"/>
        <end position="57"/>
    </location>
</feature>
<proteinExistence type="predicted"/>